<evidence type="ECO:0000313" key="15">
    <source>
        <dbReference type="Proteomes" id="UP000001171"/>
    </source>
</evidence>
<dbReference type="Proteomes" id="UP000001171">
    <property type="component" value="Chromosome"/>
</dbReference>
<evidence type="ECO:0000256" key="12">
    <source>
        <dbReference type="ARBA" id="ARBA00048141"/>
    </source>
</evidence>
<proteinExistence type="predicted"/>
<dbReference type="PANTHER" id="PTHR23342:SF0">
    <property type="entry name" value="N-ACETYLGLUTAMATE SYNTHASE, MITOCHONDRIAL"/>
    <property type="match status" value="1"/>
</dbReference>
<dbReference type="Gene3D" id="3.40.1160.10">
    <property type="entry name" value="Acetylglutamate kinase-like"/>
    <property type="match status" value="1"/>
</dbReference>
<feature type="domain" description="Aspartate/glutamate/uridylate kinase" evidence="13">
    <location>
        <begin position="2"/>
        <end position="226"/>
    </location>
</feature>
<dbReference type="InterPro" id="IPR036393">
    <property type="entry name" value="AceGlu_kinase-like_sf"/>
</dbReference>
<keyword evidence="4" id="KW-0055">Arginine biosynthesis</keyword>
<comment type="pathway">
    <text evidence="1">Amino-acid biosynthesis; L-arginine biosynthesis; N(2)-acetyl-L-ornithine from L-glutamate: step 2/4.</text>
</comment>
<evidence type="ECO:0000256" key="5">
    <source>
        <dbReference type="ARBA" id="ARBA00022605"/>
    </source>
</evidence>
<dbReference type="RefSeq" id="WP_011233869.1">
    <property type="nucleotide sequence ID" value="NC_006512.1"/>
</dbReference>
<dbReference type="GeneID" id="41335764"/>
<dbReference type="eggNOG" id="COG0548">
    <property type="taxonomic scope" value="Bacteria"/>
</dbReference>
<keyword evidence="9" id="KW-0067">ATP-binding</keyword>
<dbReference type="GO" id="GO:0006526">
    <property type="term" value="P:L-arginine biosynthetic process"/>
    <property type="evidence" value="ECO:0007669"/>
    <property type="project" value="UniProtKB-KW"/>
</dbReference>
<dbReference type="GO" id="GO:0005524">
    <property type="term" value="F:ATP binding"/>
    <property type="evidence" value="ECO:0007669"/>
    <property type="project" value="UniProtKB-KW"/>
</dbReference>
<dbReference type="EMBL" id="AE017340">
    <property type="protein sequence ID" value="AAV81454.1"/>
    <property type="molecule type" value="Genomic_DNA"/>
</dbReference>
<dbReference type="KEGG" id="ilo:IL0613"/>
<evidence type="ECO:0000256" key="3">
    <source>
        <dbReference type="ARBA" id="ARBA00021197"/>
    </source>
</evidence>
<dbReference type="SUPFAM" id="SSF53633">
    <property type="entry name" value="Carbamate kinase-like"/>
    <property type="match status" value="1"/>
</dbReference>
<dbReference type="HOGENOM" id="CLU_053680_1_0_6"/>
<evidence type="ECO:0000259" key="13">
    <source>
        <dbReference type="Pfam" id="PF00696"/>
    </source>
</evidence>
<dbReference type="EC" id="2.7.2.8" evidence="2"/>
<evidence type="ECO:0000256" key="1">
    <source>
        <dbReference type="ARBA" id="ARBA00004828"/>
    </source>
</evidence>
<gene>
    <name evidence="14" type="primary">argB</name>
    <name evidence="14" type="ordered locus">IL0613</name>
</gene>
<keyword evidence="15" id="KW-1185">Reference proteome</keyword>
<evidence type="ECO:0000256" key="6">
    <source>
        <dbReference type="ARBA" id="ARBA00022679"/>
    </source>
</evidence>
<accession>Q5QX01</accession>
<evidence type="ECO:0000256" key="9">
    <source>
        <dbReference type="ARBA" id="ARBA00022840"/>
    </source>
</evidence>
<dbReference type="AlphaFoldDB" id="Q5QX01"/>
<keyword evidence="6" id="KW-0808">Transferase</keyword>
<dbReference type="GO" id="GO:0005737">
    <property type="term" value="C:cytoplasm"/>
    <property type="evidence" value="ECO:0007669"/>
    <property type="project" value="InterPro"/>
</dbReference>
<dbReference type="InterPro" id="IPR004662">
    <property type="entry name" value="AcgluKinase_fam"/>
</dbReference>
<dbReference type="OrthoDB" id="5915023at2"/>
<sequence length="243" mass="26118">MRVIKLGGSLLEQPDEMRALFASLSDTENNTVIVHGGGALAQQWLSTAGLKSEKHEGLRVSPEQHMPYIVGALAGCANKQLMSWAIAAGAWPIGLTLHEAGISCRRQSAELGQVGTCELFESGLITNLLKCGYLPLISSIGFGKQGEWFNVNADDAAVAVAANLDADLLFLTDVDGVLDSEGRLIEQLDSRSIDELTKSGVIRYGMLVKVRSALNAAKRLRRCVRIGSWNLISKTHSGTQISE</sequence>
<organism evidence="14 15">
    <name type="scientific">Idiomarina loihiensis (strain ATCC BAA-735 / DSM 15497 / L2-TR)</name>
    <dbReference type="NCBI Taxonomy" id="283942"/>
    <lineage>
        <taxon>Bacteria</taxon>
        <taxon>Pseudomonadati</taxon>
        <taxon>Pseudomonadota</taxon>
        <taxon>Gammaproteobacteria</taxon>
        <taxon>Alteromonadales</taxon>
        <taxon>Idiomarinaceae</taxon>
        <taxon>Idiomarina</taxon>
    </lineage>
</organism>
<dbReference type="NCBIfam" id="TIGR00761">
    <property type="entry name" value="argB"/>
    <property type="match status" value="1"/>
</dbReference>
<keyword evidence="8 14" id="KW-0418">Kinase</keyword>
<dbReference type="PANTHER" id="PTHR23342">
    <property type="entry name" value="N-ACETYLGLUTAMATE SYNTHASE"/>
    <property type="match status" value="1"/>
</dbReference>
<evidence type="ECO:0000313" key="14">
    <source>
        <dbReference type="EMBL" id="AAV81454.1"/>
    </source>
</evidence>
<protein>
    <recommendedName>
        <fullName evidence="3">Acetylglutamate kinase</fullName>
        <ecNumber evidence="2">2.7.2.8</ecNumber>
    </recommendedName>
    <alternativeName>
        <fullName evidence="10">N-acetyl-L-glutamate 5-phosphotransferase</fullName>
    </alternativeName>
    <alternativeName>
        <fullName evidence="11">NAG kinase</fullName>
    </alternativeName>
</protein>
<dbReference type="InterPro" id="IPR001048">
    <property type="entry name" value="Asp/Glu/Uridylate_kinase"/>
</dbReference>
<comment type="catalytic activity">
    <reaction evidence="12">
        <text>N-acetyl-L-glutamate + ATP = N-acetyl-L-glutamyl 5-phosphate + ADP</text>
        <dbReference type="Rhea" id="RHEA:14629"/>
        <dbReference type="ChEBI" id="CHEBI:30616"/>
        <dbReference type="ChEBI" id="CHEBI:44337"/>
        <dbReference type="ChEBI" id="CHEBI:57936"/>
        <dbReference type="ChEBI" id="CHEBI:456216"/>
        <dbReference type="EC" id="2.7.2.8"/>
    </reaction>
</comment>
<dbReference type="PIRSF" id="PIRSF000728">
    <property type="entry name" value="NAGK"/>
    <property type="match status" value="1"/>
</dbReference>
<evidence type="ECO:0000256" key="2">
    <source>
        <dbReference type="ARBA" id="ARBA00013065"/>
    </source>
</evidence>
<name>Q5QX01_IDILO</name>
<keyword evidence="7" id="KW-0547">Nucleotide-binding</keyword>
<keyword evidence="5" id="KW-0028">Amino-acid biosynthesis</keyword>
<dbReference type="Pfam" id="PF00696">
    <property type="entry name" value="AA_kinase"/>
    <property type="match status" value="1"/>
</dbReference>
<evidence type="ECO:0000256" key="4">
    <source>
        <dbReference type="ARBA" id="ARBA00022571"/>
    </source>
</evidence>
<evidence type="ECO:0000256" key="11">
    <source>
        <dbReference type="ARBA" id="ARBA00030639"/>
    </source>
</evidence>
<dbReference type="STRING" id="283942.IL0613"/>
<reference evidence="14 15" key="1">
    <citation type="journal article" date="2004" name="Proc. Natl. Acad. Sci. U.S.A.">
        <title>Genome sequence of the deep-sea gamma-proteobacterium Idiomarina loihiensis reveals amino acid fermentation as a source of carbon and energy.</title>
        <authorList>
            <person name="Hou S."/>
            <person name="Saw J.H."/>
            <person name="Lee K.S."/>
            <person name="Freitas T.A."/>
            <person name="Belisle C."/>
            <person name="Kawarabayasi Y."/>
            <person name="Donachie S.P."/>
            <person name="Pikina A."/>
            <person name="Galperin M.Y."/>
            <person name="Koonin E.V."/>
            <person name="Makarova K.S."/>
            <person name="Omelchenko M.V."/>
            <person name="Sorokin A."/>
            <person name="Wolf Y.I."/>
            <person name="Li Q.X."/>
            <person name="Keum Y.S."/>
            <person name="Campbell S."/>
            <person name="Denery J."/>
            <person name="Aizawa S."/>
            <person name="Shibata S."/>
            <person name="Malahoff A."/>
            <person name="Alam M."/>
        </authorList>
    </citation>
    <scope>NUCLEOTIDE SEQUENCE [LARGE SCALE GENOMIC DNA]</scope>
    <source>
        <strain evidence="15">ATCC BAA-735 / DSM 15497 / L2-TR</strain>
    </source>
</reference>
<evidence type="ECO:0000256" key="8">
    <source>
        <dbReference type="ARBA" id="ARBA00022777"/>
    </source>
</evidence>
<dbReference type="GO" id="GO:0003991">
    <property type="term" value="F:acetylglutamate kinase activity"/>
    <property type="evidence" value="ECO:0007669"/>
    <property type="project" value="UniProtKB-EC"/>
</dbReference>
<evidence type="ECO:0000256" key="10">
    <source>
        <dbReference type="ARBA" id="ARBA00030178"/>
    </source>
</evidence>
<evidence type="ECO:0000256" key="7">
    <source>
        <dbReference type="ARBA" id="ARBA00022741"/>
    </source>
</evidence>